<gene>
    <name evidence="5" type="ORF">DI603_05865</name>
</gene>
<keyword evidence="3" id="KW-0560">Oxidoreductase</keyword>
<evidence type="ECO:0000313" key="5">
    <source>
        <dbReference type="EMBL" id="PZP34478.1"/>
    </source>
</evidence>
<dbReference type="InterPro" id="IPR027443">
    <property type="entry name" value="IPNS-like_sf"/>
</dbReference>
<evidence type="ECO:0000259" key="4">
    <source>
        <dbReference type="Pfam" id="PF05118"/>
    </source>
</evidence>
<reference evidence="5 6" key="1">
    <citation type="submission" date="2017-08" db="EMBL/GenBank/DDBJ databases">
        <title>Infants hospitalized years apart are colonized by the same room-sourced microbial strains.</title>
        <authorList>
            <person name="Brooks B."/>
            <person name="Olm M.R."/>
            <person name="Firek B.A."/>
            <person name="Baker R."/>
            <person name="Thomas B.C."/>
            <person name="Morowitz M.J."/>
            <person name="Banfield J.F."/>
        </authorList>
    </citation>
    <scope>NUCLEOTIDE SEQUENCE [LARGE SCALE GENOMIC DNA]</scope>
    <source>
        <strain evidence="5">S2_012_000_R2_81</strain>
    </source>
</reference>
<comment type="caution">
    <text evidence="5">The sequence shown here is derived from an EMBL/GenBank/DDBJ whole genome shotgun (WGS) entry which is preliminary data.</text>
</comment>
<sequence>MDYHAPKRAVNNFLLRYADYDRRPVFFNIDDICPELRELEKAFPQIKAECEALLAERVAMPNYHDVNKPATEISSTTAGNWKVFILELLGHKPASNRERCPATCAALEKVPGLLQAFFSVLEPGKSIPVHDGPYIGFLRYHLALHVPKHNPPKIIVKGQPYTWKEGEAMMFDDSWPHEVVNHADDIRAVLIVDVPRPLPWLPRMVNNFILWGLAKPLYGKKVADKVNQYNGDLM</sequence>
<dbReference type="EMBL" id="QFOD01000004">
    <property type="protein sequence ID" value="PZP34478.1"/>
    <property type="molecule type" value="Genomic_DNA"/>
</dbReference>
<dbReference type="Proteomes" id="UP000249633">
    <property type="component" value="Unassembled WGS sequence"/>
</dbReference>
<evidence type="ECO:0000256" key="3">
    <source>
        <dbReference type="ARBA" id="ARBA00023002"/>
    </source>
</evidence>
<dbReference type="PANTHER" id="PTHR46332:SF5">
    <property type="entry name" value="ASPARTATE BETA-HYDROXYLASE DOMAIN CONTAINING 2"/>
    <property type="match status" value="1"/>
</dbReference>
<dbReference type="AlphaFoldDB" id="A0A2W5DUY1"/>
<comment type="similarity">
    <text evidence="1">Belongs to the aspartyl/asparaginyl beta-hydroxylase family.</text>
</comment>
<keyword evidence="2" id="KW-0223">Dioxygenase</keyword>
<organism evidence="5 6">
    <name type="scientific">Roseateles depolymerans</name>
    <dbReference type="NCBI Taxonomy" id="76731"/>
    <lineage>
        <taxon>Bacteria</taxon>
        <taxon>Pseudomonadati</taxon>
        <taxon>Pseudomonadota</taxon>
        <taxon>Betaproteobacteria</taxon>
        <taxon>Burkholderiales</taxon>
        <taxon>Sphaerotilaceae</taxon>
        <taxon>Roseateles</taxon>
    </lineage>
</organism>
<dbReference type="Gene3D" id="2.60.120.330">
    <property type="entry name" value="B-lactam Antibiotic, Isopenicillin N Synthase, Chain"/>
    <property type="match status" value="1"/>
</dbReference>
<evidence type="ECO:0000256" key="1">
    <source>
        <dbReference type="ARBA" id="ARBA00007730"/>
    </source>
</evidence>
<evidence type="ECO:0000256" key="2">
    <source>
        <dbReference type="ARBA" id="ARBA00022964"/>
    </source>
</evidence>
<dbReference type="SUPFAM" id="SSF51197">
    <property type="entry name" value="Clavaminate synthase-like"/>
    <property type="match status" value="1"/>
</dbReference>
<proteinExistence type="inferred from homology"/>
<dbReference type="InterPro" id="IPR051821">
    <property type="entry name" value="Asp/Asn_beta-hydroxylase"/>
</dbReference>
<evidence type="ECO:0000313" key="6">
    <source>
        <dbReference type="Proteomes" id="UP000249633"/>
    </source>
</evidence>
<accession>A0A2W5DUY1</accession>
<dbReference type="GO" id="GO:0051213">
    <property type="term" value="F:dioxygenase activity"/>
    <property type="evidence" value="ECO:0007669"/>
    <property type="project" value="UniProtKB-KW"/>
</dbReference>
<dbReference type="InterPro" id="IPR007803">
    <property type="entry name" value="Asp/Arg/Pro-Hydrxlase"/>
</dbReference>
<protein>
    <submittedName>
        <fullName evidence="5">Aspartyl/asparaginyl beta-hydroxylase domain-containing protein</fullName>
    </submittedName>
</protein>
<dbReference type="PANTHER" id="PTHR46332">
    <property type="entry name" value="ASPARTATE BETA-HYDROXYLASE DOMAIN-CONTAINING PROTEIN 2"/>
    <property type="match status" value="1"/>
</dbReference>
<name>A0A2W5DUY1_9BURK</name>
<dbReference type="Pfam" id="PF05118">
    <property type="entry name" value="Asp_Arg_Hydrox"/>
    <property type="match status" value="1"/>
</dbReference>
<feature type="domain" description="Aspartyl/asparaginy/proline hydroxylase" evidence="4">
    <location>
        <begin position="40"/>
        <end position="197"/>
    </location>
</feature>